<dbReference type="InterPro" id="IPR002477">
    <property type="entry name" value="Peptidoglycan-bd-like"/>
</dbReference>
<dbReference type="SUPFAM" id="SSF51445">
    <property type="entry name" value="(Trans)glycosidases"/>
    <property type="match status" value="1"/>
</dbReference>
<feature type="domain" description="Rv2525c-like glycoside hydrolase-like" evidence="2">
    <location>
        <begin position="145"/>
        <end position="305"/>
    </location>
</feature>
<dbReference type="InterPro" id="IPR036365">
    <property type="entry name" value="PGBD-like_sf"/>
</dbReference>
<comment type="caution">
    <text evidence="3">The sequence shown here is derived from an EMBL/GenBank/DDBJ whole genome shotgun (WGS) entry which is preliminary data.</text>
</comment>
<dbReference type="InterPro" id="IPR017853">
    <property type="entry name" value="GH"/>
</dbReference>
<dbReference type="Gene3D" id="1.10.101.10">
    <property type="entry name" value="PGBD-like superfamily/PGBD"/>
    <property type="match status" value="1"/>
</dbReference>
<gene>
    <name evidence="3" type="ORF">GCM10011372_36220</name>
</gene>
<feature type="domain" description="Peptidoglycan binding-like" evidence="1">
    <location>
        <begin position="63"/>
        <end position="116"/>
    </location>
</feature>
<evidence type="ECO:0000259" key="1">
    <source>
        <dbReference type="Pfam" id="PF01471"/>
    </source>
</evidence>
<dbReference type="CDD" id="cd06418">
    <property type="entry name" value="GH25_BacA-like"/>
    <property type="match status" value="1"/>
</dbReference>
<evidence type="ECO:0008006" key="5">
    <source>
        <dbReference type="Google" id="ProtNLM"/>
    </source>
</evidence>
<dbReference type="Proteomes" id="UP000636956">
    <property type="component" value="Unassembled WGS sequence"/>
</dbReference>
<reference evidence="3" key="2">
    <citation type="submission" date="2020-09" db="EMBL/GenBank/DDBJ databases">
        <authorList>
            <person name="Sun Q."/>
            <person name="Zhou Y."/>
        </authorList>
    </citation>
    <scope>NUCLEOTIDE SEQUENCE</scope>
    <source>
        <strain evidence="3">CGMCC 1.8984</strain>
    </source>
</reference>
<dbReference type="EMBL" id="BMMD01000047">
    <property type="protein sequence ID" value="GGJ94644.1"/>
    <property type="molecule type" value="Genomic_DNA"/>
</dbReference>
<dbReference type="Pfam" id="PF08924">
    <property type="entry name" value="Rv2525c_GlyHyd-like"/>
    <property type="match status" value="1"/>
</dbReference>
<evidence type="ECO:0000259" key="2">
    <source>
        <dbReference type="Pfam" id="PF08924"/>
    </source>
</evidence>
<dbReference type="SUPFAM" id="SSF47090">
    <property type="entry name" value="PGBD-like"/>
    <property type="match status" value="1"/>
</dbReference>
<organism evidence="3 4">
    <name type="scientific">Agromyces bauzanensis</name>
    <dbReference type="NCBI Taxonomy" id="1308924"/>
    <lineage>
        <taxon>Bacteria</taxon>
        <taxon>Bacillati</taxon>
        <taxon>Actinomycetota</taxon>
        <taxon>Actinomycetes</taxon>
        <taxon>Micrococcales</taxon>
        <taxon>Microbacteriaceae</taxon>
        <taxon>Agromyces</taxon>
    </lineage>
</organism>
<dbReference type="Gene3D" id="3.20.20.80">
    <property type="entry name" value="Glycosidases"/>
    <property type="match status" value="1"/>
</dbReference>
<dbReference type="InterPro" id="IPR036366">
    <property type="entry name" value="PGBDSf"/>
</dbReference>
<protein>
    <recommendedName>
        <fullName evidence="5">DUF1906 domain-containing protein</fullName>
    </recommendedName>
</protein>
<dbReference type="Pfam" id="PF01471">
    <property type="entry name" value="PG_binding_1"/>
    <property type="match status" value="1"/>
</dbReference>
<reference evidence="3" key="1">
    <citation type="journal article" date="2014" name="Int. J. Syst. Evol. Microbiol.">
        <title>Complete genome sequence of Corynebacterium casei LMG S-19264T (=DSM 44701T), isolated from a smear-ripened cheese.</title>
        <authorList>
            <consortium name="US DOE Joint Genome Institute (JGI-PGF)"/>
            <person name="Walter F."/>
            <person name="Albersmeier A."/>
            <person name="Kalinowski J."/>
            <person name="Ruckert C."/>
        </authorList>
    </citation>
    <scope>NUCLEOTIDE SEQUENCE</scope>
    <source>
        <strain evidence="3">CGMCC 1.8984</strain>
    </source>
</reference>
<sequence length="648" mass="70866">MGSLAWPLTIYSRQVQQGLMYAIQYEIGMADGTANGNFGPGTQQGIRDYGVFGLGASDGSRHLVRLYQAALIFNGYEVDSFLGQFDSSTQQQTLGFQNFVELAATGAANFSTWASLLVSTGDVNRPSNACDTATPLHPLKIPSVTSAGYVTVGRYINGIDKRLQHDEAARIWSNGLRWFPIYQEWNDAADQFSYPLGFEQGERIAMRMRQMGIRSGERVYLSVDFDATEDDIYAVVIPHFQGVRDALQKSSSVTYRLGVYGTRNVCSILAEEGLTESSFVSDMSTGYSGNLGFALPSNWAYDQIDGRLLSSGSSGIEIDKVIPSSRAEWLNESDVLRTPRRYENGAPAGFDEEFYWRIAGLCYLGDSSTASSLVTRRQRNDTVLNWLQRPEYWGGEGASITAGAWELVYTPAAYVGFSEGTPHFDALVAAFVTLQERGGSELYPTPVALRFGQTDHWAASTRGHLLRGVNSGGVINPGDLGGWALDLVTFWESYENARVKEPGGILDVKTWTAANLGGTSDTNFAVRDLKADMAAFLCAKRMNDQPDVSLDEIVRQMLVEIEDDPGWLAKRFIAERFGNRSTMVAAAKSVFTTPWLPDWAIDFFIKVRLPGAAATTLPPSAAVLATELDGLANGFADAVETAQAWPEG</sequence>
<evidence type="ECO:0000313" key="4">
    <source>
        <dbReference type="Proteomes" id="UP000636956"/>
    </source>
</evidence>
<name>A0A917PWL1_9MICO</name>
<proteinExistence type="predicted"/>
<keyword evidence="4" id="KW-1185">Reference proteome</keyword>
<dbReference type="AlphaFoldDB" id="A0A917PWL1"/>
<dbReference type="InterPro" id="IPR015020">
    <property type="entry name" value="Rv2525c-like_Glyco_Hydro-like"/>
</dbReference>
<accession>A0A917PWL1</accession>
<evidence type="ECO:0000313" key="3">
    <source>
        <dbReference type="EMBL" id="GGJ94644.1"/>
    </source>
</evidence>